<dbReference type="STRING" id="1543381.LF63_0107625"/>
<keyword evidence="4" id="KW-0449">Lipoprotein</keyword>
<evidence type="ECO:0000313" key="10">
    <source>
        <dbReference type="Proteomes" id="UP000029708"/>
    </source>
</evidence>
<gene>
    <name evidence="4" type="primary">bamE</name>
    <name evidence="9" type="ORF">HNQ86_000690</name>
    <name evidence="8" type="ORF">LF63_0107625</name>
</gene>
<dbReference type="OrthoDB" id="9808250at2"/>
<evidence type="ECO:0000256" key="6">
    <source>
        <dbReference type="SAM" id="SignalP"/>
    </source>
</evidence>
<evidence type="ECO:0000313" key="8">
    <source>
        <dbReference type="EMBL" id="KGI78198.1"/>
    </source>
</evidence>
<dbReference type="GO" id="GO:0030674">
    <property type="term" value="F:protein-macromolecule adaptor activity"/>
    <property type="evidence" value="ECO:0007669"/>
    <property type="project" value="TreeGrafter"/>
</dbReference>
<evidence type="ECO:0000256" key="5">
    <source>
        <dbReference type="SAM" id="MobiDB-lite"/>
    </source>
</evidence>
<dbReference type="PROSITE" id="PS51257">
    <property type="entry name" value="PROKAR_LIPOPROTEIN"/>
    <property type="match status" value="1"/>
</dbReference>
<comment type="function">
    <text evidence="4">Part of the outer membrane protein assembly complex, which is involved in assembly and insertion of beta-barrel proteins into the outer membrane.</text>
</comment>
<feature type="signal peptide" evidence="6">
    <location>
        <begin position="1"/>
        <end position="18"/>
    </location>
</feature>
<proteinExistence type="inferred from homology"/>
<keyword evidence="2 4" id="KW-0472">Membrane</keyword>
<feature type="region of interest" description="Disordered" evidence="5">
    <location>
        <begin position="116"/>
        <end position="146"/>
    </location>
</feature>
<keyword evidence="4" id="KW-0564">Palmitate</keyword>
<protein>
    <recommendedName>
        <fullName evidence="4">Outer membrane protein assembly factor BamE</fullName>
    </recommendedName>
</protein>
<name>A0A099CW57_9GAMM</name>
<reference evidence="8 10" key="1">
    <citation type="submission" date="2014-09" db="EMBL/GenBank/DDBJ databases">
        <title>Xanthomonadaceae 3.5X direct submission.</title>
        <authorList>
            <person name="Fang T."/>
            <person name="Wang H."/>
        </authorList>
    </citation>
    <scope>NUCLEOTIDE SEQUENCE [LARGE SCALE GENOMIC DNA]</scope>
    <source>
        <strain evidence="8 10">3.5X</strain>
    </source>
</reference>
<dbReference type="InterPro" id="IPR037873">
    <property type="entry name" value="BamE-like"/>
</dbReference>
<evidence type="ECO:0000256" key="1">
    <source>
        <dbReference type="ARBA" id="ARBA00022729"/>
    </source>
</evidence>
<dbReference type="EMBL" id="JROI01000010">
    <property type="protein sequence ID" value="KGI78198.1"/>
    <property type="molecule type" value="Genomic_DNA"/>
</dbReference>
<dbReference type="Pfam" id="PF04355">
    <property type="entry name" value="BamE"/>
    <property type="match status" value="1"/>
</dbReference>
<dbReference type="GO" id="GO:1990063">
    <property type="term" value="C:Bam protein complex"/>
    <property type="evidence" value="ECO:0007669"/>
    <property type="project" value="TreeGrafter"/>
</dbReference>
<reference evidence="9 11" key="2">
    <citation type="submission" date="2020-08" db="EMBL/GenBank/DDBJ databases">
        <title>Genomic Encyclopedia of Type Strains, Phase IV (KMG-IV): sequencing the most valuable type-strain genomes for metagenomic binning, comparative biology and taxonomic classification.</title>
        <authorList>
            <person name="Goeker M."/>
        </authorList>
    </citation>
    <scope>NUCLEOTIDE SEQUENCE [LARGE SCALE GENOMIC DNA]</scope>
    <source>
        <strain evidence="9 11">DSM 107085</strain>
    </source>
</reference>
<dbReference type="EMBL" id="JACHET010000001">
    <property type="protein sequence ID" value="MBB6183345.1"/>
    <property type="molecule type" value="Genomic_DNA"/>
</dbReference>
<evidence type="ECO:0000259" key="7">
    <source>
        <dbReference type="Pfam" id="PF04355"/>
    </source>
</evidence>
<dbReference type="GO" id="GO:0043165">
    <property type="term" value="P:Gram-negative-bacterium-type cell outer membrane assembly"/>
    <property type="evidence" value="ECO:0007669"/>
    <property type="project" value="UniProtKB-UniRule"/>
</dbReference>
<evidence type="ECO:0000313" key="11">
    <source>
        <dbReference type="Proteomes" id="UP000560000"/>
    </source>
</evidence>
<dbReference type="InterPro" id="IPR007450">
    <property type="entry name" value="BamE_dom"/>
</dbReference>
<organism evidence="8 10">
    <name type="scientific">Oleiagrimonas soli</name>
    <dbReference type="NCBI Taxonomy" id="1543381"/>
    <lineage>
        <taxon>Bacteria</taxon>
        <taxon>Pseudomonadati</taxon>
        <taxon>Pseudomonadota</taxon>
        <taxon>Gammaproteobacteria</taxon>
        <taxon>Lysobacterales</taxon>
        <taxon>Rhodanobacteraceae</taxon>
        <taxon>Oleiagrimonas</taxon>
    </lineage>
</organism>
<evidence type="ECO:0000256" key="3">
    <source>
        <dbReference type="ARBA" id="ARBA00023237"/>
    </source>
</evidence>
<dbReference type="PANTHER" id="PTHR37482">
    <property type="entry name" value="OUTER MEMBRANE PROTEIN ASSEMBLY FACTOR BAME"/>
    <property type="match status" value="1"/>
</dbReference>
<comment type="caution">
    <text evidence="8">The sequence shown here is derived from an EMBL/GenBank/DDBJ whole genome shotgun (WGS) entry which is preliminary data.</text>
</comment>
<evidence type="ECO:0000313" key="9">
    <source>
        <dbReference type="EMBL" id="MBB6183345.1"/>
    </source>
</evidence>
<dbReference type="GO" id="GO:0051205">
    <property type="term" value="P:protein insertion into membrane"/>
    <property type="evidence" value="ECO:0007669"/>
    <property type="project" value="UniProtKB-UniRule"/>
</dbReference>
<evidence type="ECO:0000256" key="4">
    <source>
        <dbReference type="HAMAP-Rule" id="MF_00925"/>
    </source>
</evidence>
<comment type="subcellular location">
    <subcellularLocation>
        <location evidence="4">Cell outer membrane</location>
        <topology evidence="4">Lipid-anchor</topology>
    </subcellularLocation>
</comment>
<keyword evidence="3 4" id="KW-0998">Cell outer membrane</keyword>
<comment type="similarity">
    <text evidence="4">Belongs to the BamE family.</text>
</comment>
<dbReference type="Proteomes" id="UP000560000">
    <property type="component" value="Unassembled WGS sequence"/>
</dbReference>
<dbReference type="Gene3D" id="3.30.1450.10">
    <property type="match status" value="1"/>
</dbReference>
<comment type="subunit">
    <text evidence="4">Part of the Bam complex.</text>
</comment>
<accession>A0A099CW57</accession>
<keyword evidence="10" id="KW-1185">Reference proteome</keyword>
<dbReference type="HAMAP" id="MF_00925">
    <property type="entry name" value="OM_assembly_BamE"/>
    <property type="match status" value="1"/>
</dbReference>
<feature type="domain" description="Outer membrane protein assembly factor BamE" evidence="7">
    <location>
        <begin position="31"/>
        <end position="100"/>
    </location>
</feature>
<evidence type="ECO:0000256" key="2">
    <source>
        <dbReference type="ARBA" id="ARBA00023136"/>
    </source>
</evidence>
<keyword evidence="1 4" id="KW-0732">Signal</keyword>
<dbReference type="Proteomes" id="UP000029708">
    <property type="component" value="Unassembled WGS sequence"/>
</dbReference>
<sequence>MRKLFRPLLLACLAVSLASCGLVYKPAIQQGNLIEKKDLDQLKPGMTKRQVLALLGTPAINSPFDHDRWDYIQTTKLRGKKVVEHKLSLYFEYGALARTEGTYYGQNASKEQELLDQAKKYHIEAPSNGTRGDKNHNGDNSDSDGS</sequence>
<dbReference type="AlphaFoldDB" id="A0A099CW57"/>
<dbReference type="RefSeq" id="WP_043100780.1">
    <property type="nucleotide sequence ID" value="NZ_JACHET010000001.1"/>
</dbReference>
<dbReference type="PANTHER" id="PTHR37482:SF1">
    <property type="entry name" value="OUTER MEMBRANE PROTEIN ASSEMBLY FACTOR BAME"/>
    <property type="match status" value="1"/>
</dbReference>
<feature type="chain" id="PRO_5034503107" description="Outer membrane protein assembly factor BamE" evidence="6">
    <location>
        <begin position="19"/>
        <end position="146"/>
    </location>
</feature>
<dbReference type="HOGENOM" id="CLU_083835_3_1_6"/>
<dbReference type="InterPro" id="IPR026592">
    <property type="entry name" value="BamE"/>
</dbReference>